<organism evidence="5 6">
    <name type="scientific">Planktothrix paucivesiculata PCC 9631</name>
    <dbReference type="NCBI Taxonomy" id="671071"/>
    <lineage>
        <taxon>Bacteria</taxon>
        <taxon>Bacillati</taxon>
        <taxon>Cyanobacteriota</taxon>
        <taxon>Cyanophyceae</taxon>
        <taxon>Oscillatoriophycideae</taxon>
        <taxon>Oscillatoriales</taxon>
        <taxon>Microcoleaceae</taxon>
        <taxon>Planktothrix</taxon>
    </lineage>
</organism>
<feature type="compositionally biased region" description="Polar residues" evidence="2">
    <location>
        <begin position="1036"/>
        <end position="1056"/>
    </location>
</feature>
<comment type="caution">
    <text evidence="5">The sequence shown here is derived from an EMBL/GenBank/DDBJ whole genome shotgun (WGS) entry which is preliminary data.</text>
</comment>
<dbReference type="InterPro" id="IPR058502">
    <property type="entry name" value="PLL-like_beta-prop"/>
</dbReference>
<feature type="domain" description="CHAT" evidence="3">
    <location>
        <begin position="984"/>
        <end position="1312"/>
    </location>
</feature>
<dbReference type="SMART" id="SM00028">
    <property type="entry name" value="TPR"/>
    <property type="match status" value="14"/>
</dbReference>
<reference evidence="5" key="1">
    <citation type="submission" date="2019-10" db="EMBL/GenBank/DDBJ databases">
        <authorList>
            <consortium name="Genoscope - CEA"/>
            <person name="William W."/>
        </authorList>
    </citation>
    <scope>NUCLEOTIDE SEQUENCE [LARGE SCALE GENOMIC DNA]</scope>
    <source>
        <strain evidence="5">BBR_PRJEB10994</strain>
    </source>
</reference>
<dbReference type="Pfam" id="PF12770">
    <property type="entry name" value="CHAT"/>
    <property type="match status" value="1"/>
</dbReference>
<accession>A0A7Z9BHB0</accession>
<dbReference type="Gene3D" id="1.25.40.10">
    <property type="entry name" value="Tetratricopeptide repeat domain"/>
    <property type="match status" value="6"/>
</dbReference>
<evidence type="ECO:0000259" key="4">
    <source>
        <dbReference type="Pfam" id="PF26607"/>
    </source>
</evidence>
<dbReference type="RefSeq" id="WP_083623046.1">
    <property type="nucleotide sequence ID" value="NZ_LR735024.1"/>
</dbReference>
<evidence type="ECO:0000256" key="1">
    <source>
        <dbReference type="SAM" id="Coils"/>
    </source>
</evidence>
<dbReference type="EMBL" id="CZCS02000004">
    <property type="protein sequence ID" value="VXD10727.1"/>
    <property type="molecule type" value="Genomic_DNA"/>
</dbReference>
<dbReference type="Proteomes" id="UP000182190">
    <property type="component" value="Unassembled WGS sequence"/>
</dbReference>
<keyword evidence="6" id="KW-1185">Reference proteome</keyword>
<proteinExistence type="predicted"/>
<evidence type="ECO:0000313" key="6">
    <source>
        <dbReference type="Proteomes" id="UP000182190"/>
    </source>
</evidence>
<protein>
    <submittedName>
        <fullName evidence="5">TPR repeat</fullName>
    </submittedName>
</protein>
<dbReference type="InterPro" id="IPR019734">
    <property type="entry name" value="TPR_rpt"/>
</dbReference>
<evidence type="ECO:0000259" key="3">
    <source>
        <dbReference type="Pfam" id="PF12770"/>
    </source>
</evidence>
<evidence type="ECO:0000313" key="5">
    <source>
        <dbReference type="EMBL" id="VXD10727.1"/>
    </source>
</evidence>
<dbReference type="InterPro" id="IPR024983">
    <property type="entry name" value="CHAT_dom"/>
</dbReference>
<evidence type="ECO:0000256" key="2">
    <source>
        <dbReference type="SAM" id="MobiDB-lite"/>
    </source>
</evidence>
<gene>
    <name evidence="5" type="ORF">PL9631_1010004</name>
</gene>
<dbReference type="SUPFAM" id="SSF48452">
    <property type="entry name" value="TPR-like"/>
    <property type="match status" value="6"/>
</dbReference>
<keyword evidence="1" id="KW-0175">Coiled coil</keyword>
<sequence length="1314" mass="148492">MKKYFGAYLNLIQQWLLKPIKKLITFLSFSSPSPTKLGSRANNNLDNLGTAYLNLAEIENTEDNLKIAIASYKTALKVYQQQQTNILDWARTNNNLGTAYCRLAEIENTEDNLKVAIACYENALTVSFPQDWAMTHNNLGLVYRKLAAIENTQENLKAAITCYEKALIVYQQQTLPQDWAMTNHGLGNAYIKLAEIENTEENLKATIVCYQQSLKVYQQQTFPQQWAMTHNNLGGAYLKLAEIEDTEENSKAAIACFQQALIVHQQQTLPQQWAMTNNNLGGAYSRLAAIENTEKNSKAAIACYENALIVYQQQTLLQDWARINERLGVLYSCLAELAEIENTEENLKAAITCYENALIVYQQQTLLQDWAMTNHHLGNAYSDLAEIENTEENLKAAIACYENALIVHQQQTLPQDWAMTNHHLGNAYSDLAEIENTEENLKAAIACYKNALIVYQQQTLPQDWAMTNHRLGDAYLNLAAIENTQDNLNTAITCYKNALIVYQQQTLPQEWAMTNNHLGLVYLKLAEIENAEENLKAAIACYENALIVYQQKTLPEEWAMTNNNLGNIYAALAKIENTEENLKAAIACYENALIVGQQQTLPSKWALINNNLGNVYRELAAIENTEENLKAAIAFYQQALIVQKQQTYPQAIATTNNNLGAAYFQLGSEVEGEEQKILYQDAVDCYRQALIVFQPKTLPLNCLTTGRNFGNLAFTIGNWEWGVEGYEWAMKAVENSRSRAQTDQQRQEILAAAIGVYANAIKCYINLGNYQQALLTAERSRCRQLADLFASKDLYPNAEVPPELVKEYNSLKQKMNQLEQTPPANTPENPSKTGQLSPETLAEIEQLETERKQLWREIRSHDPVLAGQIEVDVIQLAEIQQLIQDDVTAIVSFYSTNDQTFAFVLRRSDLTPLTPLPCEGMGEQFDSPRLAGEGSGERSYSLTLHTCDGQGYKTLQNWILQNWLKPYVENKNQWRQNMGNFLSELAQRLQINQLIDNYLQGIEELIIIPHLYLHQMPFAALPLNLNPIIPSGETQTAKTRQMAWNDTDDSSPTVSDNHTELPEYLSDRFRLRVVPSCQILKYCSDRKLVSKPHQLGIVANATGDLTGAEVECYRLAKRYQVPKEYYIKRQEATQDNYIKLAKKVQRLHSSHHAKADLNNPENSQLFLADGGLNLVTIFTLRFPELSDLFLSCCETNLTLTPITDEPLSLAAGFLSAGARNVVSTLWAVSDKATSVFTILYYQYLEQGKTRPEALRLAQFDLRSCQSLEGLNKLTSENSSERLETKVDHPKNSSEVKYPYASPYYWAGFLSQGLA</sequence>
<feature type="coiled-coil region" evidence="1">
    <location>
        <begin position="103"/>
        <end position="166"/>
    </location>
</feature>
<name>A0A7Z9BHB0_9CYAN</name>
<dbReference type="Pfam" id="PF26607">
    <property type="entry name" value="DUF8189"/>
    <property type="match status" value="1"/>
</dbReference>
<feature type="domain" description="PLL-like beta propeller" evidence="4">
    <location>
        <begin position="342"/>
        <end position="612"/>
    </location>
</feature>
<feature type="region of interest" description="Disordered" evidence="2">
    <location>
        <begin position="1036"/>
        <end position="1059"/>
    </location>
</feature>
<dbReference type="PANTHER" id="PTHR10098:SF108">
    <property type="entry name" value="TETRATRICOPEPTIDE REPEAT PROTEIN 28"/>
    <property type="match status" value="1"/>
</dbReference>
<dbReference type="InterPro" id="IPR011990">
    <property type="entry name" value="TPR-like_helical_dom_sf"/>
</dbReference>
<dbReference type="OrthoDB" id="433986at2"/>
<dbReference type="PANTHER" id="PTHR10098">
    <property type="entry name" value="RAPSYN-RELATED"/>
    <property type="match status" value="1"/>
</dbReference>